<dbReference type="AlphaFoldDB" id="X1TAU3"/>
<evidence type="ECO:0000259" key="5">
    <source>
        <dbReference type="Pfam" id="PF00082"/>
    </source>
</evidence>
<evidence type="ECO:0000313" key="6">
    <source>
        <dbReference type="EMBL" id="GAI88476.1"/>
    </source>
</evidence>
<keyword evidence="4" id="KW-0720">Serine protease</keyword>
<keyword evidence="3" id="KW-0378">Hydrolase</keyword>
<evidence type="ECO:0000256" key="1">
    <source>
        <dbReference type="ARBA" id="ARBA00011073"/>
    </source>
</evidence>
<evidence type="ECO:0000256" key="3">
    <source>
        <dbReference type="ARBA" id="ARBA00022801"/>
    </source>
</evidence>
<dbReference type="Pfam" id="PF00082">
    <property type="entry name" value="Peptidase_S8"/>
    <property type="match status" value="1"/>
</dbReference>
<dbReference type="PANTHER" id="PTHR43806">
    <property type="entry name" value="PEPTIDASE S8"/>
    <property type="match status" value="1"/>
</dbReference>
<dbReference type="InterPro" id="IPR000209">
    <property type="entry name" value="Peptidase_S8/S53_dom"/>
</dbReference>
<evidence type="ECO:0000256" key="4">
    <source>
        <dbReference type="ARBA" id="ARBA00022825"/>
    </source>
</evidence>
<dbReference type="PROSITE" id="PS51892">
    <property type="entry name" value="SUBTILASE"/>
    <property type="match status" value="1"/>
</dbReference>
<dbReference type="InterPro" id="IPR036852">
    <property type="entry name" value="Peptidase_S8/S53_dom_sf"/>
</dbReference>
<dbReference type="GO" id="GO:0004252">
    <property type="term" value="F:serine-type endopeptidase activity"/>
    <property type="evidence" value="ECO:0007669"/>
    <property type="project" value="InterPro"/>
</dbReference>
<dbReference type="SUPFAM" id="SSF52743">
    <property type="entry name" value="Subtilisin-like"/>
    <property type="match status" value="1"/>
</dbReference>
<accession>X1TAU3</accession>
<organism evidence="6">
    <name type="scientific">marine sediment metagenome</name>
    <dbReference type="NCBI Taxonomy" id="412755"/>
    <lineage>
        <taxon>unclassified sequences</taxon>
        <taxon>metagenomes</taxon>
        <taxon>ecological metagenomes</taxon>
    </lineage>
</organism>
<reference evidence="6" key="1">
    <citation type="journal article" date="2014" name="Front. Microbiol.">
        <title>High frequency of phylogenetically diverse reductive dehalogenase-homologous genes in deep subseafloor sedimentary metagenomes.</title>
        <authorList>
            <person name="Kawai M."/>
            <person name="Futagami T."/>
            <person name="Toyoda A."/>
            <person name="Takaki Y."/>
            <person name="Nishi S."/>
            <person name="Hori S."/>
            <person name="Arai W."/>
            <person name="Tsubouchi T."/>
            <person name="Morono Y."/>
            <person name="Uchiyama I."/>
            <person name="Ito T."/>
            <person name="Fujiyama A."/>
            <person name="Inagaki F."/>
            <person name="Takami H."/>
        </authorList>
    </citation>
    <scope>NUCLEOTIDE SEQUENCE</scope>
    <source>
        <strain evidence="6">Expedition CK06-06</strain>
    </source>
</reference>
<protein>
    <recommendedName>
        <fullName evidence="5">Peptidase S8/S53 domain-containing protein</fullName>
    </recommendedName>
</protein>
<evidence type="ECO:0000256" key="2">
    <source>
        <dbReference type="ARBA" id="ARBA00022670"/>
    </source>
</evidence>
<feature type="non-terminal residue" evidence="6">
    <location>
        <position position="1"/>
    </location>
</feature>
<dbReference type="Gene3D" id="3.40.50.200">
    <property type="entry name" value="Peptidase S8/S53 domain"/>
    <property type="match status" value="1"/>
</dbReference>
<dbReference type="GO" id="GO:0006508">
    <property type="term" value="P:proteolysis"/>
    <property type="evidence" value="ECO:0007669"/>
    <property type="project" value="UniProtKB-KW"/>
</dbReference>
<name>X1TAU3_9ZZZZ</name>
<sequence>GRHAAMEDSGIAPGCKVMNIKVLDDNGEGSEENVVLGLEEVVRLRRLAYEEGLHWYDDMFITGVNISFGAPDDGDPDNPMRVACRAAITEIAEETGVRLIIVAAAGNQGPNPGTIVVPSTEPEVLSIGVLTFSPFYIWPLSSRGPTKEGLIKPDLVWFGVNLNVASSKSQ</sequence>
<feature type="domain" description="Peptidase S8/S53" evidence="5">
    <location>
        <begin position="9"/>
        <end position="161"/>
    </location>
</feature>
<proteinExistence type="inferred from homology"/>
<dbReference type="InterPro" id="IPR050131">
    <property type="entry name" value="Peptidase_S8_subtilisin-like"/>
</dbReference>
<keyword evidence="2" id="KW-0645">Protease</keyword>
<gene>
    <name evidence="6" type="ORF">S12H4_39721</name>
</gene>
<comment type="caution">
    <text evidence="6">The sequence shown here is derived from an EMBL/GenBank/DDBJ whole genome shotgun (WGS) entry which is preliminary data.</text>
</comment>
<dbReference type="EMBL" id="BARW01024039">
    <property type="protein sequence ID" value="GAI88476.1"/>
    <property type="molecule type" value="Genomic_DNA"/>
</dbReference>
<comment type="similarity">
    <text evidence="1">Belongs to the peptidase S8 family.</text>
</comment>
<dbReference type="PANTHER" id="PTHR43806:SF11">
    <property type="entry name" value="CEREVISIN-RELATED"/>
    <property type="match status" value="1"/>
</dbReference>